<accession>A0A975BUQ7</accession>
<dbReference type="Proteomes" id="UP000663722">
    <property type="component" value="Chromosome"/>
</dbReference>
<dbReference type="KEGG" id="dmm:dnm_081790"/>
<protein>
    <submittedName>
        <fullName evidence="1">Uncharacterized protein</fullName>
    </submittedName>
</protein>
<keyword evidence="2" id="KW-1185">Reference proteome</keyword>
<reference evidence="1" key="1">
    <citation type="journal article" date="2021" name="Microb. Physiol.">
        <title>Proteogenomic Insights into the Physiology of Marine, Sulfate-Reducing, Filamentous Desulfonema limicola and Desulfonema magnum.</title>
        <authorList>
            <person name="Schnaars V."/>
            <person name="Wohlbrand L."/>
            <person name="Scheve S."/>
            <person name="Hinrichs C."/>
            <person name="Reinhardt R."/>
            <person name="Rabus R."/>
        </authorList>
    </citation>
    <scope>NUCLEOTIDE SEQUENCE</scope>
    <source>
        <strain evidence="1">4be13</strain>
    </source>
</reference>
<evidence type="ECO:0000313" key="1">
    <source>
        <dbReference type="EMBL" id="QTA92104.1"/>
    </source>
</evidence>
<dbReference type="EMBL" id="CP061800">
    <property type="protein sequence ID" value="QTA92104.1"/>
    <property type="molecule type" value="Genomic_DNA"/>
</dbReference>
<sequence>MRRGRPPNVMRGYRLTAVRIQWLISSSESHEEARKKRSIGS</sequence>
<proteinExistence type="predicted"/>
<evidence type="ECO:0000313" key="2">
    <source>
        <dbReference type="Proteomes" id="UP000663722"/>
    </source>
</evidence>
<organism evidence="1 2">
    <name type="scientific">Desulfonema magnum</name>
    <dbReference type="NCBI Taxonomy" id="45655"/>
    <lineage>
        <taxon>Bacteria</taxon>
        <taxon>Pseudomonadati</taxon>
        <taxon>Thermodesulfobacteriota</taxon>
        <taxon>Desulfobacteria</taxon>
        <taxon>Desulfobacterales</taxon>
        <taxon>Desulfococcaceae</taxon>
        <taxon>Desulfonema</taxon>
    </lineage>
</organism>
<name>A0A975BUQ7_9BACT</name>
<dbReference type="AlphaFoldDB" id="A0A975BUQ7"/>
<gene>
    <name evidence="1" type="ORF">dnm_081790</name>
</gene>